<evidence type="ECO:0000256" key="1">
    <source>
        <dbReference type="SAM" id="MobiDB-lite"/>
    </source>
</evidence>
<dbReference type="AlphaFoldDB" id="A0A084WPE5"/>
<dbReference type="VEuPathDB" id="VectorBase:ASIC020491"/>
<evidence type="ECO:0000313" key="2">
    <source>
        <dbReference type="EMBL" id="KFB52089.1"/>
    </source>
</evidence>
<sequence>MWLQPAVLTVGQTPSVDVRGCTPKGRYRPHPVPRGKSTWVLHAASGFPGRASGRISSPRLQLRAADRSCDSSLGRVEIVVTRRCVRHMVHGTLRLQRVDVVPARICQDPVPIPFGKGRRQRGWRWNTFPMGMDEGTGERGSKRTMT</sequence>
<reference evidence="3" key="2">
    <citation type="submission" date="2020-05" db="UniProtKB">
        <authorList>
            <consortium name="EnsemblMetazoa"/>
        </authorList>
    </citation>
    <scope>IDENTIFICATION</scope>
</reference>
<feature type="region of interest" description="Disordered" evidence="1">
    <location>
        <begin position="125"/>
        <end position="146"/>
    </location>
</feature>
<feature type="compositionally biased region" description="Basic and acidic residues" evidence="1">
    <location>
        <begin position="136"/>
        <end position="146"/>
    </location>
</feature>
<proteinExistence type="predicted"/>
<name>A0A084WPE5_ANOSI</name>
<dbReference type="EMBL" id="ATLV01025073">
    <property type="status" value="NOT_ANNOTATED_CDS"/>
    <property type="molecule type" value="Genomic_DNA"/>
</dbReference>
<protein>
    <submittedName>
        <fullName evidence="2 3">Uncharacterized protein</fullName>
    </submittedName>
</protein>
<dbReference type="EMBL" id="KE525369">
    <property type="protein sequence ID" value="KFB52089.1"/>
    <property type="molecule type" value="Genomic_DNA"/>
</dbReference>
<dbReference type="Proteomes" id="UP000030765">
    <property type="component" value="Unassembled WGS sequence"/>
</dbReference>
<dbReference type="EnsemblMetazoa" id="ASIC020491-RA">
    <property type="protein sequence ID" value="ASIC020491-PA"/>
    <property type="gene ID" value="ASIC020491"/>
</dbReference>
<gene>
    <name evidence="2" type="ORF">ZHAS_00020491</name>
</gene>
<keyword evidence="4" id="KW-1185">Reference proteome</keyword>
<accession>A0A084WPE5</accession>
<organism evidence="2">
    <name type="scientific">Anopheles sinensis</name>
    <name type="common">Mosquito</name>
    <dbReference type="NCBI Taxonomy" id="74873"/>
    <lineage>
        <taxon>Eukaryota</taxon>
        <taxon>Metazoa</taxon>
        <taxon>Ecdysozoa</taxon>
        <taxon>Arthropoda</taxon>
        <taxon>Hexapoda</taxon>
        <taxon>Insecta</taxon>
        <taxon>Pterygota</taxon>
        <taxon>Neoptera</taxon>
        <taxon>Endopterygota</taxon>
        <taxon>Diptera</taxon>
        <taxon>Nematocera</taxon>
        <taxon>Culicoidea</taxon>
        <taxon>Culicidae</taxon>
        <taxon>Anophelinae</taxon>
        <taxon>Anopheles</taxon>
    </lineage>
</organism>
<evidence type="ECO:0000313" key="3">
    <source>
        <dbReference type="EnsemblMetazoa" id="ASIC020491-PA"/>
    </source>
</evidence>
<evidence type="ECO:0000313" key="4">
    <source>
        <dbReference type="Proteomes" id="UP000030765"/>
    </source>
</evidence>
<reference evidence="2 4" key="1">
    <citation type="journal article" date="2014" name="BMC Genomics">
        <title>Genome sequence of Anopheles sinensis provides insight into genetics basis of mosquito competence for malaria parasites.</title>
        <authorList>
            <person name="Zhou D."/>
            <person name="Zhang D."/>
            <person name="Ding G."/>
            <person name="Shi L."/>
            <person name="Hou Q."/>
            <person name="Ye Y."/>
            <person name="Xu Y."/>
            <person name="Zhou H."/>
            <person name="Xiong C."/>
            <person name="Li S."/>
            <person name="Yu J."/>
            <person name="Hong S."/>
            <person name="Yu X."/>
            <person name="Zou P."/>
            <person name="Chen C."/>
            <person name="Chang X."/>
            <person name="Wang W."/>
            <person name="Lv Y."/>
            <person name="Sun Y."/>
            <person name="Ma L."/>
            <person name="Shen B."/>
            <person name="Zhu C."/>
        </authorList>
    </citation>
    <scope>NUCLEOTIDE SEQUENCE [LARGE SCALE GENOMIC DNA]</scope>
</reference>